<dbReference type="Proteomes" id="UP000886058">
    <property type="component" value="Unassembled WGS sequence"/>
</dbReference>
<dbReference type="PANTHER" id="PTHR30595:SF6">
    <property type="entry name" value="SCHLAFEN ALBA-2 DOMAIN-CONTAINING PROTEIN"/>
    <property type="match status" value="1"/>
</dbReference>
<gene>
    <name evidence="2" type="ORF">ENL07_11355</name>
</gene>
<feature type="domain" description="Schlafen AlbA-2" evidence="1">
    <location>
        <begin position="21"/>
        <end position="77"/>
    </location>
</feature>
<keyword evidence="2" id="KW-0547">Nucleotide-binding</keyword>
<reference evidence="2" key="1">
    <citation type="journal article" date="2020" name="mSystems">
        <title>Genome- and Community-Level Interaction Insights into Carbon Utilization and Element Cycling Functions of Hydrothermarchaeota in Hydrothermal Sediment.</title>
        <authorList>
            <person name="Zhou Z."/>
            <person name="Liu Y."/>
            <person name="Xu W."/>
            <person name="Pan J."/>
            <person name="Luo Z.H."/>
            <person name="Li M."/>
        </authorList>
    </citation>
    <scope>NUCLEOTIDE SEQUENCE [LARGE SCALE GENOMIC DNA]</scope>
    <source>
        <strain evidence="2">HyVt-633</strain>
    </source>
</reference>
<keyword evidence="2" id="KW-0067">ATP-binding</keyword>
<dbReference type="PANTHER" id="PTHR30595">
    <property type="entry name" value="GLPR-RELATED TRANSCRIPTIONAL REPRESSOR"/>
    <property type="match status" value="1"/>
</dbReference>
<evidence type="ECO:0000313" key="2">
    <source>
        <dbReference type="EMBL" id="HHE33181.1"/>
    </source>
</evidence>
<dbReference type="InterPro" id="IPR007421">
    <property type="entry name" value="Schlafen_AlbA_2_dom"/>
</dbReference>
<protein>
    <submittedName>
        <fullName evidence="2">ATP-binding protein</fullName>
    </submittedName>
</protein>
<proteinExistence type="predicted"/>
<dbReference type="EMBL" id="DRSQ01000239">
    <property type="protein sequence ID" value="HHE33181.1"/>
    <property type="molecule type" value="Genomic_DNA"/>
</dbReference>
<dbReference type="InterPro" id="IPR038461">
    <property type="entry name" value="Schlafen_AlbA_2_dom_sf"/>
</dbReference>
<feature type="non-terminal residue" evidence="2">
    <location>
        <position position="83"/>
    </location>
</feature>
<dbReference type="Pfam" id="PF04326">
    <property type="entry name" value="SLFN_AlbA_2"/>
    <property type="match status" value="1"/>
</dbReference>
<dbReference type="AlphaFoldDB" id="A0A7C5HGI3"/>
<accession>A0A7C5HGI3</accession>
<sequence length="83" mass="9100">MTYFAKKAPTNSLLDLVAKGEGISIEFKRLVHSAPKIARSIVSFANTEGGVILIGVDDDRRIVGIQSEKEMLAVIDEAVRYHV</sequence>
<comment type="caution">
    <text evidence="2">The sequence shown here is derived from an EMBL/GenBank/DDBJ whole genome shotgun (WGS) entry which is preliminary data.</text>
</comment>
<organism evidence="2">
    <name type="scientific">Chlorobaculum parvum</name>
    <dbReference type="NCBI Taxonomy" id="274539"/>
    <lineage>
        <taxon>Bacteria</taxon>
        <taxon>Pseudomonadati</taxon>
        <taxon>Chlorobiota</taxon>
        <taxon>Chlorobiia</taxon>
        <taxon>Chlorobiales</taxon>
        <taxon>Chlorobiaceae</taxon>
        <taxon>Chlorobaculum</taxon>
    </lineage>
</organism>
<dbReference type="Gene3D" id="3.30.950.30">
    <property type="entry name" value="Schlafen, AAA domain"/>
    <property type="match status" value="1"/>
</dbReference>
<dbReference type="GO" id="GO:0005524">
    <property type="term" value="F:ATP binding"/>
    <property type="evidence" value="ECO:0007669"/>
    <property type="project" value="UniProtKB-KW"/>
</dbReference>
<name>A0A7C5HGI3_9CHLB</name>
<evidence type="ECO:0000259" key="1">
    <source>
        <dbReference type="Pfam" id="PF04326"/>
    </source>
</evidence>